<dbReference type="RefSeq" id="WP_188701801.1">
    <property type="nucleotide sequence ID" value="NZ_BMMQ01000006.1"/>
</dbReference>
<dbReference type="Pfam" id="PF17132">
    <property type="entry name" value="Glyco_hydro_106"/>
    <property type="match status" value="2"/>
</dbReference>
<evidence type="ECO:0000313" key="2">
    <source>
        <dbReference type="Proteomes" id="UP000638043"/>
    </source>
</evidence>
<gene>
    <name evidence="1" type="ORF">GCM10010910_21840</name>
</gene>
<evidence type="ECO:0008006" key="3">
    <source>
        <dbReference type="Google" id="ProtNLM"/>
    </source>
</evidence>
<dbReference type="PANTHER" id="PTHR36848:SF2">
    <property type="entry name" value="SECRETED PROTEIN"/>
    <property type="match status" value="1"/>
</dbReference>
<comment type="caution">
    <text evidence="1">The sequence shown here is derived from an EMBL/GenBank/DDBJ whole genome shotgun (WGS) entry which is preliminary data.</text>
</comment>
<dbReference type="PANTHER" id="PTHR36848">
    <property type="entry name" value="DNA-BINDING PROTEIN (PUTATIVE SECRETED PROTEIN)-RELATED"/>
    <property type="match status" value="1"/>
</dbReference>
<reference evidence="2" key="1">
    <citation type="journal article" date="2019" name="Int. J. Syst. Evol. Microbiol.">
        <title>The Global Catalogue of Microorganisms (GCM) 10K type strain sequencing project: providing services to taxonomists for standard genome sequencing and annotation.</title>
        <authorList>
            <consortium name="The Broad Institute Genomics Platform"/>
            <consortium name="The Broad Institute Genome Sequencing Center for Infectious Disease"/>
            <person name="Wu L."/>
            <person name="Ma J."/>
        </authorList>
    </citation>
    <scope>NUCLEOTIDE SEQUENCE [LARGE SCALE GENOMIC DNA]</scope>
    <source>
        <strain evidence="2">CGMCC 4.7181</strain>
    </source>
</reference>
<dbReference type="CDD" id="cd01653">
    <property type="entry name" value="GATase1"/>
    <property type="match status" value="1"/>
</dbReference>
<protein>
    <recommendedName>
        <fullName evidence="3">Glycoside hydrolase</fullName>
    </recommendedName>
</protein>
<dbReference type="EMBL" id="BMMQ01000006">
    <property type="protein sequence ID" value="GGO65198.1"/>
    <property type="molecule type" value="Genomic_DNA"/>
</dbReference>
<accession>A0ABQ2N6V3</accession>
<dbReference type="Proteomes" id="UP000638043">
    <property type="component" value="Unassembled WGS sequence"/>
</dbReference>
<name>A0ABQ2N6V3_9MICO</name>
<evidence type="ECO:0000313" key="1">
    <source>
        <dbReference type="EMBL" id="GGO65198.1"/>
    </source>
</evidence>
<keyword evidence="2" id="KW-1185">Reference proteome</keyword>
<proteinExistence type="predicted"/>
<organism evidence="1 2">
    <name type="scientific">Microbacterium nanhaiense</name>
    <dbReference type="NCBI Taxonomy" id="1301026"/>
    <lineage>
        <taxon>Bacteria</taxon>
        <taxon>Bacillati</taxon>
        <taxon>Actinomycetota</taxon>
        <taxon>Actinomycetes</taxon>
        <taxon>Micrococcales</taxon>
        <taxon>Microbacteriaceae</taxon>
        <taxon>Microbacterium</taxon>
    </lineage>
</organism>
<sequence>MTTTSDLSALFRTPPREAAPMMRWWWFGPAQTPERIRRELTAMRDAGLRGAEVSFVYPMAEEGDPFLSEPFLANLRHAGEVADELGLRLDVTLGSGWSYGGPHIGPEHAARTLHWERFEIAPGARTIPLPAAVPGDELVAAYLGDGSIQEIPDDVRLLEWDGRGVRIPDGTGPRVVLLAVSRLTGQNVKRAARGSEGPVLDHYSAAAIRHHIEVVAEPLVEAVANIGSVFCDSLEVYHGDWTPRFPEEFEARRGYPLLLELWRLVVEGPGSARLRADLGQTRTELYEDGFLKPLRAWAASKSVPLRVQGYGEPPAAVSSYRFVDQIEGEGWGWRDVTQSRWASSGARICGAAVVSSETWTWNHSPSFRSTPLDLAGEMHEHILCGINQFFGHGWPSTPVAGPGLGNVFYAAAALDERNAWWPIAPELWRYAARLSWIMRQGHRVARVGLYAPTRDIDAARDGLDLSRRTRDWIGPVIPGAIRDAGHDYDLFDDASTALLDPGAFDAIVLPRASDVPAAAWIRRARESGAIVIAIDHAPGGDGERSSGLVDVVIGEDALRGVLEQRLASEHPFAVPEEHRAAVGVTHRRLDGADAFFVANTAATPATIAFAPSTTHAAWSLADPRTGEIRAIDAGPLDLAPYQAVVILGGVPAEERREPAGTREVRPRGWTVTFPDAEPAAVDIPHRWEDSRAGYSGSATYRSGFTLDRASAAVLDLGESAPIPSEIADRGIRGPSFRAKITSPIGVAAEVFVNGRRAGSVWSAPYRVELGALAAGEHELEIVVHNTTANRLAADEHLPAVAAAAERAHGRRFRIQDLDLALEGVESGLLREPVVLVEA</sequence>
<dbReference type="InterPro" id="IPR053161">
    <property type="entry name" value="Ulvan_degrading_GH"/>
</dbReference>
<dbReference type="Gene3D" id="2.60.120.260">
    <property type="entry name" value="Galactose-binding domain-like"/>
    <property type="match status" value="1"/>
</dbReference>